<dbReference type="EMBL" id="JACVVK020000354">
    <property type="protein sequence ID" value="KAK7477321.1"/>
    <property type="molecule type" value="Genomic_DNA"/>
</dbReference>
<name>A0ABD0JQH2_9CAEN</name>
<dbReference type="AlphaFoldDB" id="A0ABD0JQH2"/>
<evidence type="ECO:0000256" key="1">
    <source>
        <dbReference type="SAM" id="Phobius"/>
    </source>
</evidence>
<comment type="caution">
    <text evidence="2">The sequence shown here is derived from an EMBL/GenBank/DDBJ whole genome shotgun (WGS) entry which is preliminary data.</text>
</comment>
<reference evidence="2 3" key="1">
    <citation type="journal article" date="2023" name="Sci. Data">
        <title>Genome assembly of the Korean intertidal mud-creeper Batillaria attramentaria.</title>
        <authorList>
            <person name="Patra A.K."/>
            <person name="Ho P.T."/>
            <person name="Jun S."/>
            <person name="Lee S.J."/>
            <person name="Kim Y."/>
            <person name="Won Y.J."/>
        </authorList>
    </citation>
    <scope>NUCLEOTIDE SEQUENCE [LARGE SCALE GENOMIC DNA]</scope>
    <source>
        <strain evidence="2">Wonlab-2016</strain>
    </source>
</reference>
<organism evidence="2 3">
    <name type="scientific">Batillaria attramentaria</name>
    <dbReference type="NCBI Taxonomy" id="370345"/>
    <lineage>
        <taxon>Eukaryota</taxon>
        <taxon>Metazoa</taxon>
        <taxon>Spiralia</taxon>
        <taxon>Lophotrochozoa</taxon>
        <taxon>Mollusca</taxon>
        <taxon>Gastropoda</taxon>
        <taxon>Caenogastropoda</taxon>
        <taxon>Sorbeoconcha</taxon>
        <taxon>Cerithioidea</taxon>
        <taxon>Batillariidae</taxon>
        <taxon>Batillaria</taxon>
    </lineage>
</organism>
<keyword evidence="1" id="KW-0472">Membrane</keyword>
<protein>
    <recommendedName>
        <fullName evidence="4">EF-hand domain-containing protein</fullName>
    </recommendedName>
</protein>
<feature type="transmembrane region" description="Helical" evidence="1">
    <location>
        <begin position="65"/>
        <end position="85"/>
    </location>
</feature>
<keyword evidence="1" id="KW-1133">Transmembrane helix</keyword>
<feature type="non-terminal residue" evidence="2">
    <location>
        <position position="196"/>
    </location>
</feature>
<sequence length="196" mass="21070">MTAEDRWEWPGDNTADVALGSLMGRARYTKTGNATRGCYCVSNLLIVKSGGSADDAWKIIQMRSLLTCLVLVTAAFISGTTASWWTRTRDKIEDAATTAAIVAGVGALGGKRASDTDVIPESVMAVLRETCPEVVVSQSVPWTEVLSFAFWEADANQDGQLNGAETEQFAQLVGTYALVLCLSQLKNKTKTLQLIS</sequence>
<dbReference type="Proteomes" id="UP001519460">
    <property type="component" value="Unassembled WGS sequence"/>
</dbReference>
<evidence type="ECO:0000313" key="3">
    <source>
        <dbReference type="Proteomes" id="UP001519460"/>
    </source>
</evidence>
<evidence type="ECO:0000313" key="2">
    <source>
        <dbReference type="EMBL" id="KAK7477321.1"/>
    </source>
</evidence>
<keyword evidence="1" id="KW-0812">Transmembrane</keyword>
<gene>
    <name evidence="2" type="ORF">BaRGS_00031509</name>
</gene>
<accession>A0ABD0JQH2</accession>
<keyword evidence="3" id="KW-1185">Reference proteome</keyword>
<evidence type="ECO:0008006" key="4">
    <source>
        <dbReference type="Google" id="ProtNLM"/>
    </source>
</evidence>
<proteinExistence type="predicted"/>